<dbReference type="GO" id="GO:0005085">
    <property type="term" value="F:guanyl-nucleotide exchange factor activity"/>
    <property type="evidence" value="ECO:0007669"/>
    <property type="project" value="UniProtKB-KW"/>
</dbReference>
<evidence type="ECO:0000313" key="13">
    <source>
        <dbReference type="EMBL" id="GAV02192.1"/>
    </source>
</evidence>
<feature type="domain" description="SEC7" evidence="12">
    <location>
        <begin position="596"/>
        <end position="785"/>
    </location>
</feature>
<evidence type="ECO:0000256" key="3">
    <source>
        <dbReference type="ARBA" id="ARBA00004601"/>
    </source>
</evidence>
<keyword evidence="9" id="KW-0333">Golgi apparatus</keyword>
<dbReference type="STRING" id="947166.A0A1D1VKP2"/>
<evidence type="ECO:0000256" key="1">
    <source>
        <dbReference type="ARBA" id="ARBA00004370"/>
    </source>
</evidence>
<dbReference type="GO" id="GO:0005794">
    <property type="term" value="C:Golgi apparatus"/>
    <property type="evidence" value="ECO:0007669"/>
    <property type="project" value="UniProtKB-SubCell"/>
</dbReference>
<dbReference type="InterPro" id="IPR046455">
    <property type="entry name" value="Sec7/BIG1-like_C"/>
</dbReference>
<dbReference type="FunFam" id="1.25.10.10:FF:000143">
    <property type="entry name" value="ADP-ribosylation factor guanine nucleotide-exchange factor 2 (brefeldin A-inhibited)"/>
    <property type="match status" value="1"/>
</dbReference>
<keyword evidence="5" id="KW-0963">Cytoplasm</keyword>
<dbReference type="Pfam" id="PF09324">
    <property type="entry name" value="Sec7-like_HDS"/>
    <property type="match status" value="1"/>
</dbReference>
<evidence type="ECO:0000256" key="7">
    <source>
        <dbReference type="ARBA" id="ARBA00022658"/>
    </source>
</evidence>
<accession>A0A1D1VKP2</accession>
<keyword evidence="10" id="KW-0472">Membrane</keyword>
<dbReference type="PANTHER" id="PTHR10663:SF375">
    <property type="entry name" value="LD29171P"/>
    <property type="match status" value="1"/>
</dbReference>
<dbReference type="InterPro" id="IPR000904">
    <property type="entry name" value="Sec7_dom"/>
</dbReference>
<feature type="region of interest" description="Disordered" evidence="11">
    <location>
        <begin position="556"/>
        <end position="595"/>
    </location>
</feature>
<comment type="subcellular location">
    <subcellularLocation>
        <location evidence="2">Cytoplasm</location>
        <location evidence="2">Perinuclear region</location>
    </subcellularLocation>
    <subcellularLocation>
        <location evidence="3">Golgi apparatus</location>
        <location evidence="3">trans-Golgi network</location>
    </subcellularLocation>
    <subcellularLocation>
        <location evidence="1">Membrane</location>
    </subcellularLocation>
</comment>
<feature type="region of interest" description="Disordered" evidence="11">
    <location>
        <begin position="1475"/>
        <end position="1496"/>
    </location>
</feature>
<dbReference type="InterPro" id="IPR011989">
    <property type="entry name" value="ARM-like"/>
</dbReference>
<proteinExistence type="predicted"/>
<dbReference type="Pfam" id="PF12783">
    <property type="entry name" value="Sec7-like_HUS"/>
    <property type="match status" value="1"/>
</dbReference>
<dbReference type="GO" id="GO:0015031">
    <property type="term" value="P:protein transport"/>
    <property type="evidence" value="ECO:0007669"/>
    <property type="project" value="UniProtKB-KW"/>
</dbReference>
<evidence type="ECO:0000256" key="6">
    <source>
        <dbReference type="ARBA" id="ARBA00022553"/>
    </source>
</evidence>
<evidence type="ECO:0000256" key="4">
    <source>
        <dbReference type="ARBA" id="ARBA00022448"/>
    </source>
</evidence>
<dbReference type="EMBL" id="BDGG01000008">
    <property type="protein sequence ID" value="GAV02192.1"/>
    <property type="molecule type" value="Genomic_DNA"/>
</dbReference>
<dbReference type="Pfam" id="PF01369">
    <property type="entry name" value="Sec7"/>
    <property type="match status" value="1"/>
</dbReference>
<dbReference type="PANTHER" id="PTHR10663">
    <property type="entry name" value="GUANYL-NUCLEOTIDE EXCHANGE FACTOR"/>
    <property type="match status" value="1"/>
</dbReference>
<dbReference type="GO" id="GO:0048471">
    <property type="term" value="C:perinuclear region of cytoplasm"/>
    <property type="evidence" value="ECO:0007669"/>
    <property type="project" value="UniProtKB-SubCell"/>
</dbReference>
<dbReference type="Proteomes" id="UP000186922">
    <property type="component" value="Unassembled WGS sequence"/>
</dbReference>
<dbReference type="Pfam" id="PF20252">
    <property type="entry name" value="BIG2_C"/>
    <property type="match status" value="1"/>
</dbReference>
<feature type="region of interest" description="Disordered" evidence="11">
    <location>
        <begin position="279"/>
        <end position="327"/>
    </location>
</feature>
<dbReference type="InterPro" id="IPR016024">
    <property type="entry name" value="ARM-type_fold"/>
</dbReference>
<dbReference type="SUPFAM" id="SSF48425">
    <property type="entry name" value="Sec7 domain"/>
    <property type="match status" value="1"/>
</dbReference>
<dbReference type="FunFam" id="1.10.220.20:FF:000002">
    <property type="entry name" value="Brefeldin A-inhibited guanine nucleotide-exchange protein 1"/>
    <property type="match status" value="1"/>
</dbReference>
<feature type="compositionally biased region" description="Low complexity" evidence="11">
    <location>
        <begin position="306"/>
        <end position="316"/>
    </location>
</feature>
<dbReference type="Gene3D" id="1.10.1000.11">
    <property type="entry name" value="Arf Nucleotide-binding Site Opener,domain 2"/>
    <property type="match status" value="1"/>
</dbReference>
<dbReference type="InterPro" id="IPR015403">
    <property type="entry name" value="Mon2/Sec7/BIG1-like_HDS"/>
</dbReference>
<keyword evidence="6" id="KW-0597">Phosphoprotein</keyword>
<protein>
    <recommendedName>
        <fullName evidence="12">SEC7 domain-containing protein</fullName>
    </recommendedName>
</protein>
<evidence type="ECO:0000256" key="8">
    <source>
        <dbReference type="ARBA" id="ARBA00022927"/>
    </source>
</evidence>
<dbReference type="SUPFAM" id="SSF48371">
    <property type="entry name" value="ARM repeat"/>
    <property type="match status" value="2"/>
</dbReference>
<dbReference type="Gene3D" id="1.10.220.20">
    <property type="match status" value="1"/>
</dbReference>
<keyword evidence="8" id="KW-0653">Protein transport</keyword>
<evidence type="ECO:0000259" key="12">
    <source>
        <dbReference type="PROSITE" id="PS50190"/>
    </source>
</evidence>
<gene>
    <name evidence="13" type="primary">RvY_12788-1</name>
    <name evidence="13" type="synonym">RvY_12788.1</name>
    <name evidence="13" type="ORF">RvY_12788</name>
</gene>
<keyword evidence="7" id="KW-0344">Guanine-nucleotide releasing factor</keyword>
<dbReference type="SMART" id="SM00222">
    <property type="entry name" value="Sec7"/>
    <property type="match status" value="1"/>
</dbReference>
<organism evidence="13 14">
    <name type="scientific">Ramazzottius varieornatus</name>
    <name type="common">Water bear</name>
    <name type="synonym">Tardigrade</name>
    <dbReference type="NCBI Taxonomy" id="947166"/>
    <lineage>
        <taxon>Eukaryota</taxon>
        <taxon>Metazoa</taxon>
        <taxon>Ecdysozoa</taxon>
        <taxon>Tardigrada</taxon>
        <taxon>Eutardigrada</taxon>
        <taxon>Parachela</taxon>
        <taxon>Hypsibioidea</taxon>
        <taxon>Ramazzottiidae</taxon>
        <taxon>Ramazzottius</taxon>
    </lineage>
</organism>
<dbReference type="FunFam" id="1.10.1000.11:FF:000003">
    <property type="entry name" value="Brefeldin A-inhibited guanine nucleotide-exchange protein 1"/>
    <property type="match status" value="1"/>
</dbReference>
<dbReference type="InterPro" id="IPR032691">
    <property type="entry name" value="Mon2/Sec7/BIG1-like_HUS"/>
</dbReference>
<sequence length="1739" mass="197638">MIQGQESLGRNMFLSKALEKILEEKDVRRSQHLQLKKACESALEEIRNDSKNLSDQTIRGSSSTLPLPKSMSSFGGSERYFLPFELALQSKQPRFAILALDCLQKLIAYGHFSGNKVDATNSSRKLIDRLVEVVCECLNNGRAEDSVQLQIIKLLLTIIASHNVEVHGESLLLIIRTCFNIHLFSREKVTQETASGSLVQMISRILARMEEQPEVPRTEALRARSVSQLDSQRGTIDENHINHSSSAVHLNGNSDAIHPVNPEVAELLEAMITAVSNEVDGPSVDDQRSLTSVPASPVVRHREGSVDSVSLRSSGSNEEAAAEDNSTNKKHCTILEKDAYNVFRSLCKLSMKPCKEPPDVRALDYRSKTLSLKLIHSMLQNAGPVFRSHPMFIDAIKKYLCVSLSKNGVSSAPEVFRLSLSIFVELLAKFKLHLKMQIEVFFRDIFLNILESPSTSFANKWTLVEALTKICSDAQCVVDLYVNYDCDMTAANLFARIVGDLTKIAQGVVLIDPAVSPQQAQRMRIKGYQCVVSVLNCMVEWSRDLYVNTHSTVKNELDGSSVGEEPSTGPPMSRNSSSPSFDVPKKAVSTLDSPTHLEERKLQKEIIEQGIDIFNKKPKKGLQFLHEQGLVGATPWETAMFLMQEERLDKTQMGDFLSENDPYARDIMHAYVDQMDFSGRDIVHALRTFLDGFRLPGEAQKIDRLMEKFASRYCENNPHLGIFASADTAYVLAYSIIMLTTDLHSPQVKTKMTREQYIKMNRGINDQKDLPEDYLTKIYNEISEHEIKMKTAPPPKLKNQQNSAINPKQRKHIYNMEMVQVAQAAKVMMENVSHVQASFTSARHSEHVRPMFKICWTPFLAAFSLGLQDSDDPEINQFCLEGFRYAIRIACVFHMAMERDAYVQALSRFTLLTANSPLSDMKAKNVDTIRTLVMVAQTDGNYLEHCWLEILKCISQLELAQLIGSSGKSKFGGSQMMLRGKSSMNVVSDSFTIFDHEIWKGKLDQQRLVSLQESIEEARSQSMVVAVDRIFTTSIALDGDAIVHFVSALCHVSMEELHSAHPRMFSLQKIVDVSYYNMDRIRLQWSRIWQVLGEHFNQVGCKFSEEIACFAIDSLRQLSMKFLEKGEFAHFRFQKDFLRPFEYIMKTNRSPVIRDMIIHCVTQMVSSKPGNIKSGWKNIFSVLHHAAADNDADLVDLAFSTTSKIITQYFNLYFTNIVESFQDSVKCLAEFACNVNFPDISMEAIRLVRVCARYVDERPQVFREHALDFEEHSDKDERVWVKGWFPILLGLSVVVSRCKLDVRTRALTVLFEIIKTFGHSFHPEWWKDLFQVLFRLFDDLKLPQNHMEKAEWMTTTCSHALFSIVDVMTQYFDILGPFLLDDVYSQLRWCITQDNEQLARSGTNCLENLVLTSGHKFDTEVWKKTCTTLGTALRNTLPTELMDFVPRDPVAAHSSDDAQLDGFSQQLMDHQENHRIDHEEIRRTKRRQSHPRLSQQDNPVLARAVVKCTVQLELIQAAENIVFFPATCRKEDVELQAIAESGRPVLPSVPVTVRDTDSPVPTGMYPNMSSEQLFELVASLLDIHNFCKSFNITEDTRARTSETAVTNPSKMNEPVLLKQEIHSFSCALRILFRMYDDSSRKDACSTSEEMLLSLNRDAIGYACSLPSELYRGAWKSVLILILLKIIRLDDERFRRHAAVLYHNVCLLLTITQQTEVKNLMRWFFARCGETFQIISPQHA</sequence>
<dbReference type="Pfam" id="PF16213">
    <property type="entry name" value="DCB"/>
    <property type="match status" value="1"/>
</dbReference>
<reference evidence="13 14" key="1">
    <citation type="journal article" date="2016" name="Nat. Commun.">
        <title>Extremotolerant tardigrade genome and improved radiotolerance of human cultured cells by tardigrade-unique protein.</title>
        <authorList>
            <person name="Hashimoto T."/>
            <person name="Horikawa D.D."/>
            <person name="Saito Y."/>
            <person name="Kuwahara H."/>
            <person name="Kozuka-Hata H."/>
            <person name="Shin-I T."/>
            <person name="Minakuchi Y."/>
            <person name="Ohishi K."/>
            <person name="Motoyama A."/>
            <person name="Aizu T."/>
            <person name="Enomoto A."/>
            <person name="Kondo K."/>
            <person name="Tanaka S."/>
            <person name="Hara Y."/>
            <person name="Koshikawa S."/>
            <person name="Sagara H."/>
            <person name="Miura T."/>
            <person name="Yokobori S."/>
            <person name="Miyagawa K."/>
            <person name="Suzuki Y."/>
            <person name="Kubo T."/>
            <person name="Oyama M."/>
            <person name="Kohara Y."/>
            <person name="Fujiyama A."/>
            <person name="Arakawa K."/>
            <person name="Katayama T."/>
            <person name="Toyoda A."/>
            <person name="Kunieda T."/>
        </authorList>
    </citation>
    <scope>NUCLEOTIDE SEQUENCE [LARGE SCALE GENOMIC DNA]</scope>
    <source>
        <strain evidence="13 14">YOKOZUNA-1</strain>
    </source>
</reference>
<name>A0A1D1VKP2_RAMVA</name>
<evidence type="ECO:0000256" key="2">
    <source>
        <dbReference type="ARBA" id="ARBA00004556"/>
    </source>
</evidence>
<dbReference type="PROSITE" id="PS50190">
    <property type="entry name" value="SEC7"/>
    <property type="match status" value="1"/>
</dbReference>
<dbReference type="OrthoDB" id="18431at2759"/>
<dbReference type="GO" id="GO:0016020">
    <property type="term" value="C:membrane"/>
    <property type="evidence" value="ECO:0007669"/>
    <property type="project" value="UniProtKB-SubCell"/>
</dbReference>
<dbReference type="CDD" id="cd00171">
    <property type="entry name" value="Sec7"/>
    <property type="match status" value="1"/>
</dbReference>
<dbReference type="InterPro" id="IPR023394">
    <property type="entry name" value="Sec7_C_sf"/>
</dbReference>
<evidence type="ECO:0000313" key="14">
    <source>
        <dbReference type="Proteomes" id="UP000186922"/>
    </source>
</evidence>
<evidence type="ECO:0000256" key="11">
    <source>
        <dbReference type="SAM" id="MobiDB-lite"/>
    </source>
</evidence>
<evidence type="ECO:0000256" key="9">
    <source>
        <dbReference type="ARBA" id="ARBA00023034"/>
    </source>
</evidence>
<dbReference type="InterPro" id="IPR032629">
    <property type="entry name" value="DCB_dom"/>
</dbReference>
<evidence type="ECO:0000256" key="10">
    <source>
        <dbReference type="ARBA" id="ARBA00023136"/>
    </source>
</evidence>
<dbReference type="GO" id="GO:0032012">
    <property type="term" value="P:regulation of ARF protein signal transduction"/>
    <property type="evidence" value="ECO:0007669"/>
    <property type="project" value="InterPro"/>
</dbReference>
<keyword evidence="14" id="KW-1185">Reference proteome</keyword>
<dbReference type="Gene3D" id="1.25.10.10">
    <property type="entry name" value="Leucine-rich Repeat Variant"/>
    <property type="match status" value="1"/>
</dbReference>
<comment type="caution">
    <text evidence="13">The sequence shown here is derived from an EMBL/GenBank/DDBJ whole genome shotgun (WGS) entry which is preliminary data.</text>
</comment>
<keyword evidence="4" id="KW-0813">Transport</keyword>
<evidence type="ECO:0000256" key="5">
    <source>
        <dbReference type="ARBA" id="ARBA00022490"/>
    </source>
</evidence>
<dbReference type="InterPro" id="IPR035999">
    <property type="entry name" value="Sec7_dom_sf"/>
</dbReference>